<name>A0A3E0HI07_9FLAO</name>
<evidence type="ECO:0000256" key="4">
    <source>
        <dbReference type="ARBA" id="ARBA00022692"/>
    </source>
</evidence>
<keyword evidence="2 10" id="KW-0813">Transport</keyword>
<dbReference type="Gene3D" id="2.60.40.1120">
    <property type="entry name" value="Carboxypeptidase-like, regulatory domain"/>
    <property type="match status" value="1"/>
</dbReference>
<dbReference type="Pfam" id="PF07715">
    <property type="entry name" value="Plug"/>
    <property type="match status" value="1"/>
</dbReference>
<keyword evidence="3 10" id="KW-1134">Transmembrane beta strand</keyword>
<accession>A0A3E0HI07</accession>
<evidence type="ECO:0000256" key="10">
    <source>
        <dbReference type="PROSITE-ProRule" id="PRU01360"/>
    </source>
</evidence>
<dbReference type="SUPFAM" id="SSF49464">
    <property type="entry name" value="Carboxypeptidase regulatory domain-like"/>
    <property type="match status" value="1"/>
</dbReference>
<comment type="similarity">
    <text evidence="10 11">Belongs to the TonB-dependent receptor family.</text>
</comment>
<organism evidence="14 15">
    <name type="scientific">Tenacibaculum gallaicum</name>
    <dbReference type="NCBI Taxonomy" id="561505"/>
    <lineage>
        <taxon>Bacteria</taxon>
        <taxon>Pseudomonadati</taxon>
        <taxon>Bacteroidota</taxon>
        <taxon>Flavobacteriia</taxon>
        <taxon>Flavobacteriales</taxon>
        <taxon>Flavobacteriaceae</taxon>
        <taxon>Tenacibaculum</taxon>
    </lineage>
</organism>
<proteinExistence type="inferred from homology"/>
<dbReference type="PANTHER" id="PTHR30069:SF29">
    <property type="entry name" value="HEMOGLOBIN AND HEMOGLOBIN-HAPTOGLOBIN-BINDING PROTEIN 1-RELATED"/>
    <property type="match status" value="1"/>
</dbReference>
<dbReference type="PROSITE" id="PS52016">
    <property type="entry name" value="TONB_DEPENDENT_REC_3"/>
    <property type="match status" value="1"/>
</dbReference>
<dbReference type="Gene3D" id="2.40.170.20">
    <property type="entry name" value="TonB-dependent receptor, beta-barrel domain"/>
    <property type="match status" value="1"/>
</dbReference>
<evidence type="ECO:0000259" key="12">
    <source>
        <dbReference type="Pfam" id="PF00593"/>
    </source>
</evidence>
<evidence type="ECO:0000313" key="15">
    <source>
        <dbReference type="Proteomes" id="UP000256884"/>
    </source>
</evidence>
<sequence length="787" mass="89913">MNTFKKTISFITINLLFLFVGYTQSKLSGTVVDAWKNPIPGATVIIKETNKGVSTDINGHFLFKGKLKGKHVLKVSFVGFKTKELFFKIEEGEELVLSIQLEESSVELDEVLVTGKSIVKKVKEKAYNVGVVDAKELHHTSLDLGHALDRVAGVRIRESGGVGSRMNFSLNGFRGNQVRFFIDGLPMDNFGSSLQINNIPISLAERIEIYKGVVPIGLGADALGGAVNIITQQHKKSHLEASYSFGSFNTHRSHVNAVYVAKSGFTAQLNAFQNYSDNDYKVNVDVSDLNTGEYFPNQRIKRFNDTYHNEVAIFNIGFVNTKFADQLLFGITLGQSYREIQTGARMVSVFGAWHTRGNIIMPSVKYKKNDFIFKNLDFKLTANINLGEEKNIDTLHRRYNWFGDFKEYDGPGGERSYSLYKYKNNAGITTTSLNYKLNNKHKITFSNTLNTFDRVGHNELNPDNEIYEHPKKMMKNVMGFGYDFKSSNWNTSIFLKKYYQRNKFAEAYNPSGNYGDVAYRNQVNKFNHTGYGLAATYFVNDDIQFKASYEKSYRLPEANELYGDIINLEGNLSLKPESSNNYNLGVSFWKHTNSKHSFNFNTSGFYRDAKDFIRPTLNKNQSRQVMDNLASVTNLGVEAEARYNFNNQVSLGANITYQNLRNNTKYEDNQTEVSVVYKDRVPNEPYLFGNADASYTFSNLWNKEDKLNIAYNLLFVHNFYLYWPSLGSNKLEIPQQISHDVSFTYSFNKKLQFTLECRNLLNAELYDNFSLQKPSRNFTGKIKYTFF</sequence>
<dbReference type="SUPFAM" id="SSF56935">
    <property type="entry name" value="Porins"/>
    <property type="match status" value="1"/>
</dbReference>
<evidence type="ECO:0000259" key="13">
    <source>
        <dbReference type="Pfam" id="PF07715"/>
    </source>
</evidence>
<dbReference type="InterPro" id="IPR037066">
    <property type="entry name" value="Plug_dom_sf"/>
</dbReference>
<dbReference type="Pfam" id="PF00593">
    <property type="entry name" value="TonB_dep_Rec_b-barrel"/>
    <property type="match status" value="1"/>
</dbReference>
<dbReference type="InterPro" id="IPR036942">
    <property type="entry name" value="Beta-barrel_TonB_sf"/>
</dbReference>
<dbReference type="EMBL" id="QUNS01000009">
    <property type="protein sequence ID" value="REH45836.1"/>
    <property type="molecule type" value="Genomic_DNA"/>
</dbReference>
<protein>
    <submittedName>
        <fullName evidence="14">Outer membrane receptor protein involved in Fe transport</fullName>
    </submittedName>
</protein>
<dbReference type="RefSeq" id="WP_211321922.1">
    <property type="nucleotide sequence ID" value="NZ_QUNS01000009.1"/>
</dbReference>
<dbReference type="InterPro" id="IPR000531">
    <property type="entry name" value="Beta-barrel_TonB"/>
</dbReference>
<keyword evidence="5" id="KW-0732">Signal</keyword>
<dbReference type="Gene3D" id="2.170.130.10">
    <property type="entry name" value="TonB-dependent receptor, plug domain"/>
    <property type="match status" value="1"/>
</dbReference>
<evidence type="ECO:0000256" key="5">
    <source>
        <dbReference type="ARBA" id="ARBA00022729"/>
    </source>
</evidence>
<feature type="domain" description="TonB-dependent receptor plug" evidence="13">
    <location>
        <begin position="122"/>
        <end position="226"/>
    </location>
</feature>
<keyword evidence="9 10" id="KW-0998">Cell outer membrane</keyword>
<dbReference type="Proteomes" id="UP000256884">
    <property type="component" value="Unassembled WGS sequence"/>
</dbReference>
<gene>
    <name evidence="14" type="ORF">C7448_10988</name>
</gene>
<keyword evidence="6 11" id="KW-0798">TonB box</keyword>
<dbReference type="AlphaFoldDB" id="A0A3E0HI07"/>
<dbReference type="PANTHER" id="PTHR30069">
    <property type="entry name" value="TONB-DEPENDENT OUTER MEMBRANE RECEPTOR"/>
    <property type="match status" value="1"/>
</dbReference>
<evidence type="ECO:0000256" key="3">
    <source>
        <dbReference type="ARBA" id="ARBA00022452"/>
    </source>
</evidence>
<keyword evidence="4 10" id="KW-0812">Transmembrane</keyword>
<dbReference type="Pfam" id="PF13715">
    <property type="entry name" value="CarbopepD_reg_2"/>
    <property type="match status" value="1"/>
</dbReference>
<keyword evidence="15" id="KW-1185">Reference proteome</keyword>
<dbReference type="GO" id="GO:0044718">
    <property type="term" value="P:siderophore transmembrane transport"/>
    <property type="evidence" value="ECO:0007669"/>
    <property type="project" value="TreeGrafter"/>
</dbReference>
<feature type="domain" description="TonB-dependent receptor-like beta-barrel" evidence="12">
    <location>
        <begin position="274"/>
        <end position="760"/>
    </location>
</feature>
<dbReference type="GO" id="GO:0009279">
    <property type="term" value="C:cell outer membrane"/>
    <property type="evidence" value="ECO:0007669"/>
    <property type="project" value="UniProtKB-SubCell"/>
</dbReference>
<evidence type="ECO:0000256" key="6">
    <source>
        <dbReference type="ARBA" id="ARBA00023077"/>
    </source>
</evidence>
<evidence type="ECO:0000313" key="14">
    <source>
        <dbReference type="EMBL" id="REH45836.1"/>
    </source>
</evidence>
<dbReference type="InterPro" id="IPR012910">
    <property type="entry name" value="Plug_dom"/>
</dbReference>
<keyword evidence="8 14" id="KW-0675">Receptor</keyword>
<dbReference type="InterPro" id="IPR039426">
    <property type="entry name" value="TonB-dep_rcpt-like"/>
</dbReference>
<dbReference type="InterPro" id="IPR008969">
    <property type="entry name" value="CarboxyPept-like_regulatory"/>
</dbReference>
<evidence type="ECO:0000256" key="8">
    <source>
        <dbReference type="ARBA" id="ARBA00023170"/>
    </source>
</evidence>
<dbReference type="GO" id="GO:0015344">
    <property type="term" value="F:siderophore uptake transmembrane transporter activity"/>
    <property type="evidence" value="ECO:0007669"/>
    <property type="project" value="TreeGrafter"/>
</dbReference>
<evidence type="ECO:0000256" key="9">
    <source>
        <dbReference type="ARBA" id="ARBA00023237"/>
    </source>
</evidence>
<evidence type="ECO:0000256" key="2">
    <source>
        <dbReference type="ARBA" id="ARBA00022448"/>
    </source>
</evidence>
<evidence type="ECO:0000256" key="1">
    <source>
        <dbReference type="ARBA" id="ARBA00004571"/>
    </source>
</evidence>
<reference evidence="14 15" key="1">
    <citation type="submission" date="2018-08" db="EMBL/GenBank/DDBJ databases">
        <title>Genomic Encyclopedia of Type Strains, Phase IV (KMG-IV): sequencing the most valuable type-strain genomes for metagenomic binning, comparative biology and taxonomic classification.</title>
        <authorList>
            <person name="Goeker M."/>
        </authorList>
    </citation>
    <scope>NUCLEOTIDE SEQUENCE [LARGE SCALE GENOMIC DNA]</scope>
    <source>
        <strain evidence="14 15">DSM 18841</strain>
    </source>
</reference>
<evidence type="ECO:0000256" key="7">
    <source>
        <dbReference type="ARBA" id="ARBA00023136"/>
    </source>
</evidence>
<keyword evidence="7 10" id="KW-0472">Membrane</keyword>
<evidence type="ECO:0000256" key="11">
    <source>
        <dbReference type="RuleBase" id="RU003357"/>
    </source>
</evidence>
<comment type="caution">
    <text evidence="14">The sequence shown here is derived from an EMBL/GenBank/DDBJ whole genome shotgun (WGS) entry which is preliminary data.</text>
</comment>
<comment type="subcellular location">
    <subcellularLocation>
        <location evidence="1 10">Cell outer membrane</location>
        <topology evidence="1 10">Multi-pass membrane protein</topology>
    </subcellularLocation>
</comment>